<keyword evidence="8" id="KW-0625">Polysaccharide transport</keyword>
<keyword evidence="6" id="KW-0812">Transmembrane</keyword>
<dbReference type="Proteomes" id="UP000199391">
    <property type="component" value="Unassembled WGS sequence"/>
</dbReference>
<dbReference type="InterPro" id="IPR054765">
    <property type="entry name" value="SLBB_dom"/>
</dbReference>
<organism evidence="18 19">
    <name type="scientific">Pseudoduganella namucuonensis</name>
    <dbReference type="NCBI Taxonomy" id="1035707"/>
    <lineage>
        <taxon>Bacteria</taxon>
        <taxon>Pseudomonadati</taxon>
        <taxon>Pseudomonadota</taxon>
        <taxon>Betaproteobacteria</taxon>
        <taxon>Burkholderiales</taxon>
        <taxon>Oxalobacteraceae</taxon>
        <taxon>Telluria group</taxon>
        <taxon>Pseudoduganella</taxon>
    </lineage>
</organism>
<dbReference type="GO" id="GO:0009279">
    <property type="term" value="C:cell outer membrane"/>
    <property type="evidence" value="ECO:0007669"/>
    <property type="project" value="UniProtKB-SubCell"/>
</dbReference>
<feature type="domain" description="SLBB" evidence="17">
    <location>
        <begin position="182"/>
        <end position="260"/>
    </location>
</feature>
<dbReference type="InterPro" id="IPR049712">
    <property type="entry name" value="Poly_export"/>
</dbReference>
<sequence length="379" mass="39810">MRLNSIVAYLASGCLLASLCGCATSPGTRAQSGSDSMTGESVAEAAGTMAVVKQITPDLIAKEHSTREFATESAIGNLVGVPGPYDIGSGDVLSIIVWGHPDLTNVSLAGDAALNDGIEGRASASPSGFVVDHEGAIQFPYIGRLPLAGLNEEAARQLLTRHLQKYIKNPSITLRVQAYRSKRVYVDGEVKSPGLQSITDIPMTLMEALNRAGGLLPTADQSRIRLSRGGASYRINLPQMVERGVNPANILLAAGDVVKVVSRDDSKVFISGEVISPRALAMRDGRLTLNEALGESGGINPASGDASRVYVIRKVGTELVIYTLDAKLPGAFAVAQDFELNAKDTVYVAATPLTNWHRTISQVFPGALSSAVSAAGTRP</sequence>
<comment type="similarity">
    <text evidence="2">Belongs to the BexD/CtrA/VexA family.</text>
</comment>
<evidence type="ECO:0000256" key="7">
    <source>
        <dbReference type="ARBA" id="ARBA00022729"/>
    </source>
</evidence>
<dbReference type="PROSITE" id="PS51257">
    <property type="entry name" value="PROKAR_LIPOPROTEIN"/>
    <property type="match status" value="1"/>
</dbReference>
<evidence type="ECO:0000256" key="1">
    <source>
        <dbReference type="ARBA" id="ARBA00004571"/>
    </source>
</evidence>
<dbReference type="InterPro" id="IPR003715">
    <property type="entry name" value="Poly_export_N"/>
</dbReference>
<evidence type="ECO:0000256" key="12">
    <source>
        <dbReference type="ARBA" id="ARBA00023139"/>
    </source>
</evidence>
<dbReference type="AlphaFoldDB" id="A0A1I7M5B3"/>
<evidence type="ECO:0000256" key="11">
    <source>
        <dbReference type="ARBA" id="ARBA00023136"/>
    </source>
</evidence>
<keyword evidence="10" id="KW-0626">Porin</keyword>
<accession>A0A1I7M5B3</accession>
<comment type="subcellular location">
    <subcellularLocation>
        <location evidence="1">Cell outer membrane</location>
        <topology evidence="1">Multi-pass membrane protein</topology>
    </subcellularLocation>
</comment>
<keyword evidence="12" id="KW-0564">Palmitate</keyword>
<keyword evidence="3" id="KW-0813">Transport</keyword>
<evidence type="ECO:0000256" key="2">
    <source>
        <dbReference type="ARBA" id="ARBA00009450"/>
    </source>
</evidence>
<reference evidence="19" key="1">
    <citation type="submission" date="2016-10" db="EMBL/GenBank/DDBJ databases">
        <authorList>
            <person name="Varghese N."/>
            <person name="Submissions S."/>
        </authorList>
    </citation>
    <scope>NUCLEOTIDE SEQUENCE [LARGE SCALE GENOMIC DNA]</scope>
    <source>
        <strain evidence="19">CGMCC 1.11014</strain>
    </source>
</reference>
<dbReference type="STRING" id="1035707.SAMN05216552_10583"/>
<keyword evidence="7 15" id="KW-0732">Signal</keyword>
<dbReference type="Gene3D" id="3.10.560.10">
    <property type="entry name" value="Outer membrane lipoprotein wza domain like"/>
    <property type="match status" value="2"/>
</dbReference>
<dbReference type="GO" id="GO:0015159">
    <property type="term" value="F:polysaccharide transmembrane transporter activity"/>
    <property type="evidence" value="ECO:0007669"/>
    <property type="project" value="InterPro"/>
</dbReference>
<dbReference type="GO" id="GO:0046930">
    <property type="term" value="C:pore complex"/>
    <property type="evidence" value="ECO:0007669"/>
    <property type="project" value="UniProtKB-KW"/>
</dbReference>
<dbReference type="GO" id="GO:0006811">
    <property type="term" value="P:monoatomic ion transport"/>
    <property type="evidence" value="ECO:0007669"/>
    <property type="project" value="UniProtKB-KW"/>
</dbReference>
<feature type="signal peptide" evidence="15">
    <location>
        <begin position="1"/>
        <end position="23"/>
    </location>
</feature>
<evidence type="ECO:0000256" key="5">
    <source>
        <dbReference type="ARBA" id="ARBA00022597"/>
    </source>
</evidence>
<keyword evidence="14" id="KW-0449">Lipoprotein</keyword>
<feature type="domain" description="SLBB" evidence="17">
    <location>
        <begin position="267"/>
        <end position="348"/>
    </location>
</feature>
<proteinExistence type="inferred from homology"/>
<name>A0A1I7M5B3_9BURK</name>
<evidence type="ECO:0000256" key="15">
    <source>
        <dbReference type="SAM" id="SignalP"/>
    </source>
</evidence>
<evidence type="ECO:0000256" key="3">
    <source>
        <dbReference type="ARBA" id="ARBA00022448"/>
    </source>
</evidence>
<keyword evidence="19" id="KW-1185">Reference proteome</keyword>
<keyword evidence="9" id="KW-0406">Ion transport</keyword>
<keyword evidence="13" id="KW-0998">Cell outer membrane</keyword>
<protein>
    <submittedName>
        <fullName evidence="18">Polysaccharide export outer membrane protein</fullName>
    </submittedName>
</protein>
<keyword evidence="4" id="KW-1134">Transmembrane beta strand</keyword>
<evidence type="ECO:0000256" key="14">
    <source>
        <dbReference type="ARBA" id="ARBA00023288"/>
    </source>
</evidence>
<dbReference type="Pfam" id="PF02563">
    <property type="entry name" value="Poly_export"/>
    <property type="match status" value="1"/>
</dbReference>
<evidence type="ECO:0000256" key="13">
    <source>
        <dbReference type="ARBA" id="ARBA00023237"/>
    </source>
</evidence>
<keyword evidence="11" id="KW-0472">Membrane</keyword>
<dbReference type="PANTHER" id="PTHR33619">
    <property type="entry name" value="POLYSACCHARIDE EXPORT PROTEIN GFCE-RELATED"/>
    <property type="match status" value="1"/>
</dbReference>
<dbReference type="GO" id="GO:0015288">
    <property type="term" value="F:porin activity"/>
    <property type="evidence" value="ECO:0007669"/>
    <property type="project" value="UniProtKB-KW"/>
</dbReference>
<dbReference type="PANTHER" id="PTHR33619:SF3">
    <property type="entry name" value="POLYSACCHARIDE EXPORT PROTEIN GFCE-RELATED"/>
    <property type="match status" value="1"/>
</dbReference>
<dbReference type="EMBL" id="FPBO01000058">
    <property type="protein sequence ID" value="SFV17000.1"/>
    <property type="molecule type" value="Genomic_DNA"/>
</dbReference>
<evidence type="ECO:0000259" key="16">
    <source>
        <dbReference type="Pfam" id="PF02563"/>
    </source>
</evidence>
<evidence type="ECO:0000259" key="17">
    <source>
        <dbReference type="Pfam" id="PF22461"/>
    </source>
</evidence>
<evidence type="ECO:0000256" key="8">
    <source>
        <dbReference type="ARBA" id="ARBA00023047"/>
    </source>
</evidence>
<dbReference type="Gene3D" id="3.30.1950.10">
    <property type="entry name" value="wza like domain"/>
    <property type="match status" value="1"/>
</dbReference>
<evidence type="ECO:0000256" key="9">
    <source>
        <dbReference type="ARBA" id="ARBA00023065"/>
    </source>
</evidence>
<gene>
    <name evidence="18" type="ORF">SAMN05216552_10583</name>
</gene>
<evidence type="ECO:0000313" key="18">
    <source>
        <dbReference type="EMBL" id="SFV17000.1"/>
    </source>
</evidence>
<evidence type="ECO:0000313" key="19">
    <source>
        <dbReference type="Proteomes" id="UP000199391"/>
    </source>
</evidence>
<feature type="domain" description="Polysaccharide export protein N-terminal" evidence="16">
    <location>
        <begin position="82"/>
        <end position="176"/>
    </location>
</feature>
<dbReference type="Pfam" id="PF22461">
    <property type="entry name" value="SLBB_2"/>
    <property type="match status" value="2"/>
</dbReference>
<keyword evidence="5" id="KW-0762">Sugar transport</keyword>
<evidence type="ECO:0000256" key="4">
    <source>
        <dbReference type="ARBA" id="ARBA00022452"/>
    </source>
</evidence>
<feature type="chain" id="PRO_5011613714" evidence="15">
    <location>
        <begin position="24"/>
        <end position="379"/>
    </location>
</feature>
<evidence type="ECO:0000256" key="10">
    <source>
        <dbReference type="ARBA" id="ARBA00023114"/>
    </source>
</evidence>
<evidence type="ECO:0000256" key="6">
    <source>
        <dbReference type="ARBA" id="ARBA00022692"/>
    </source>
</evidence>